<dbReference type="NCBIfam" id="TIGR00552">
    <property type="entry name" value="nadE"/>
    <property type="match status" value="1"/>
</dbReference>
<sequence>MKTITAVSSDLLRLDPELETQRITSWIRQTVFHTLRRKGAVIAVSGGIDSSVVAFLCARALGHDRIQLLFMPEADSSPNSLQLGRMVADRLNVKSVLEDISPILTGAGCYKRRDDSIRMVVPEYGPKHKCKIVLPGLLDAGRYAIFSVVVQSPDGQIMKVRLTPDAYLGIVAATNFKQRTRKMMEYYYADLLQYAVAGTPNLLEYDQGFFVKNGDGAADFKPIAHLYKSQVYRLAAYLGVPEDILRRPPTTDTYTLEQSQEEFYFTLPYEQMDLCLYGKDHGISSADLAQASGMTDDLVERAYQMIESKRKVAKYLHAQSMTID</sequence>
<comment type="subunit">
    <text evidence="8">Homodimer.</text>
</comment>
<keyword evidence="7 8" id="KW-0520">NAD</keyword>
<feature type="domain" description="NAD/GMP synthase" evidence="11">
    <location>
        <begin position="171"/>
        <end position="309"/>
    </location>
</feature>
<feature type="binding site" description="in other chain" evidence="8">
    <location>
        <position position="212"/>
    </location>
    <ligand>
        <name>deamido-NAD(+)</name>
        <dbReference type="ChEBI" id="CHEBI:58437"/>
        <note>ligand shared between two neighboring subunits</note>
    </ligand>
</feature>
<comment type="caution">
    <text evidence="8">Lacks conserved residue(s) required for the propagation of feature annotation.</text>
</comment>
<dbReference type="InterPro" id="IPR022310">
    <property type="entry name" value="NAD/GMP_synthase"/>
</dbReference>
<dbReference type="HAMAP" id="MF_00193">
    <property type="entry name" value="NadE_ammonia_dep"/>
    <property type="match status" value="1"/>
</dbReference>
<dbReference type="InterPro" id="IPR003694">
    <property type="entry name" value="NAD_synthase"/>
</dbReference>
<dbReference type="PANTHER" id="PTHR23090">
    <property type="entry name" value="NH 3 /GLUTAMINE-DEPENDENT NAD + SYNTHETASE"/>
    <property type="match status" value="1"/>
</dbReference>
<dbReference type="Gene3D" id="3.40.50.620">
    <property type="entry name" value="HUPs"/>
    <property type="match status" value="1"/>
</dbReference>
<feature type="binding site" description="in other chain" evidence="8">
    <location>
        <position position="179"/>
    </location>
    <ligand>
        <name>deamido-NAD(+)</name>
        <dbReference type="ChEBI" id="CHEBI:58437"/>
        <note>ligand shared between two neighboring subunits</note>
    </ligand>
</feature>
<evidence type="ECO:0000256" key="6">
    <source>
        <dbReference type="ARBA" id="ARBA00022842"/>
    </source>
</evidence>
<evidence type="ECO:0000313" key="13">
    <source>
        <dbReference type="Proteomes" id="UP000199032"/>
    </source>
</evidence>
<dbReference type="GO" id="GO:0003952">
    <property type="term" value="F:NAD+ synthase (glutamine-hydrolyzing) activity"/>
    <property type="evidence" value="ECO:0007669"/>
    <property type="project" value="InterPro"/>
</dbReference>
<evidence type="ECO:0000256" key="3">
    <source>
        <dbReference type="ARBA" id="ARBA00022723"/>
    </source>
</evidence>
<feature type="binding site" evidence="8">
    <location>
        <begin position="43"/>
        <end position="50"/>
    </location>
    <ligand>
        <name>ATP</name>
        <dbReference type="ChEBI" id="CHEBI:30616"/>
    </ligand>
</feature>
<dbReference type="RefSeq" id="WP_090749052.1">
    <property type="nucleotide sequence ID" value="NZ_CZQA01000009.1"/>
</dbReference>
<feature type="binding site" evidence="8">
    <location>
        <position position="204"/>
    </location>
    <ligand>
        <name>Mg(2+)</name>
        <dbReference type="ChEBI" id="CHEBI:18420"/>
    </ligand>
</feature>
<dbReference type="SUPFAM" id="SSF52402">
    <property type="entry name" value="Adenine nucleotide alpha hydrolases-like"/>
    <property type="match status" value="1"/>
</dbReference>
<evidence type="ECO:0000256" key="2">
    <source>
        <dbReference type="ARBA" id="ARBA00022598"/>
    </source>
</evidence>
<dbReference type="GO" id="GO:0005524">
    <property type="term" value="F:ATP binding"/>
    <property type="evidence" value="ECO:0007669"/>
    <property type="project" value="UniProtKB-UniRule"/>
</dbReference>
<evidence type="ECO:0000313" key="12">
    <source>
        <dbReference type="EMBL" id="CUS36495.1"/>
    </source>
</evidence>
<keyword evidence="4 8" id="KW-0547">Nucleotide-binding</keyword>
<accession>A0A0S4LGY3</accession>
<dbReference type="AlphaFoldDB" id="A0A0S4LGY3"/>
<dbReference type="PANTHER" id="PTHR23090:SF9">
    <property type="entry name" value="GLUTAMINE-DEPENDENT NAD(+) SYNTHETASE"/>
    <property type="match status" value="1"/>
</dbReference>
<evidence type="ECO:0000256" key="5">
    <source>
        <dbReference type="ARBA" id="ARBA00022840"/>
    </source>
</evidence>
<feature type="binding site" evidence="8">
    <location>
        <position position="219"/>
    </location>
    <ligand>
        <name>deamido-NAD(+)</name>
        <dbReference type="ChEBI" id="CHEBI:58437"/>
        <note>ligand shared between two neighboring subunits</note>
    </ligand>
</feature>
<dbReference type="GO" id="GO:0008795">
    <property type="term" value="F:NAD+ synthase activity"/>
    <property type="evidence" value="ECO:0007669"/>
    <property type="project" value="UniProtKB-UniRule"/>
</dbReference>
<dbReference type="STRING" id="1742972.COMA1_30085"/>
<organism evidence="12 13">
    <name type="scientific">Candidatus Nitrospira nitrosa</name>
    <dbReference type="NCBI Taxonomy" id="1742972"/>
    <lineage>
        <taxon>Bacteria</taxon>
        <taxon>Pseudomonadati</taxon>
        <taxon>Nitrospirota</taxon>
        <taxon>Nitrospiria</taxon>
        <taxon>Nitrospirales</taxon>
        <taxon>Nitrospiraceae</taxon>
        <taxon>Nitrospira</taxon>
    </lineage>
</organism>
<dbReference type="EMBL" id="CZQA01000009">
    <property type="protein sequence ID" value="CUS36495.1"/>
    <property type="molecule type" value="Genomic_DNA"/>
</dbReference>
<feature type="binding site" evidence="8">
    <location>
        <position position="199"/>
    </location>
    <ligand>
        <name>ATP</name>
        <dbReference type="ChEBI" id="CHEBI:30616"/>
    </ligand>
</feature>
<evidence type="ECO:0000256" key="7">
    <source>
        <dbReference type="ARBA" id="ARBA00023027"/>
    </source>
</evidence>
<dbReference type="InterPro" id="IPR022926">
    <property type="entry name" value="NH(3)-dep_NAD(+)_synth"/>
</dbReference>
<comment type="similarity">
    <text evidence="1 8 9">Belongs to the NAD synthetase family.</text>
</comment>
<evidence type="ECO:0000259" key="11">
    <source>
        <dbReference type="Pfam" id="PF02540"/>
    </source>
</evidence>
<keyword evidence="3 8" id="KW-0479">Metal-binding</keyword>
<comment type="pathway">
    <text evidence="8">Cofactor biosynthesis; NAD(+) biosynthesis; NAD(+) from deamido-NAD(+) (ammonia route): step 1/1.</text>
</comment>
<feature type="domain" description="NAD/GMP synthase" evidence="11">
    <location>
        <begin position="21"/>
        <end position="105"/>
    </location>
</feature>
<dbReference type="InterPro" id="IPR014729">
    <property type="entry name" value="Rossmann-like_a/b/a_fold"/>
</dbReference>
<dbReference type="GO" id="GO:0046872">
    <property type="term" value="F:metal ion binding"/>
    <property type="evidence" value="ECO:0007669"/>
    <property type="project" value="UniProtKB-KW"/>
</dbReference>
<name>A0A0S4LGY3_9BACT</name>
<gene>
    <name evidence="8 12" type="primary">nadE</name>
    <name evidence="12" type="ORF">COMA1_30085</name>
</gene>
<evidence type="ECO:0000256" key="10">
    <source>
        <dbReference type="RuleBase" id="RU003812"/>
    </source>
</evidence>
<dbReference type="GO" id="GO:0005737">
    <property type="term" value="C:cytoplasm"/>
    <property type="evidence" value="ECO:0007669"/>
    <property type="project" value="InterPro"/>
</dbReference>
<dbReference type="EC" id="6.3.1.5" evidence="8 10"/>
<feature type="binding site" evidence="8">
    <location>
        <position position="228"/>
    </location>
    <ligand>
        <name>ATP</name>
        <dbReference type="ChEBI" id="CHEBI:30616"/>
    </ligand>
</feature>
<dbReference type="UniPathway" id="UPA00253">
    <property type="reaction ID" value="UER00333"/>
</dbReference>
<reference evidence="12 13" key="1">
    <citation type="submission" date="2015-10" db="EMBL/GenBank/DDBJ databases">
        <authorList>
            <person name="Gilbert D.G."/>
        </authorList>
    </citation>
    <scope>NUCLEOTIDE SEQUENCE [LARGE SCALE GENOMIC DNA]</scope>
    <source>
        <strain evidence="12">COMA1</strain>
    </source>
</reference>
<dbReference type="Proteomes" id="UP000199032">
    <property type="component" value="Unassembled WGS sequence"/>
</dbReference>
<feature type="binding site" evidence="8">
    <location>
        <position position="250"/>
    </location>
    <ligand>
        <name>ATP</name>
        <dbReference type="ChEBI" id="CHEBI:30616"/>
    </ligand>
</feature>
<proteinExistence type="inferred from homology"/>
<dbReference type="Pfam" id="PF02540">
    <property type="entry name" value="NAD_synthase"/>
    <property type="match status" value="2"/>
</dbReference>
<keyword evidence="13" id="KW-1185">Reference proteome</keyword>
<feature type="binding site" evidence="8">
    <location>
        <position position="49"/>
    </location>
    <ligand>
        <name>Mg(2+)</name>
        <dbReference type="ChEBI" id="CHEBI:18420"/>
    </ligand>
</feature>
<keyword evidence="6 8" id="KW-0460">Magnesium</keyword>
<dbReference type="GO" id="GO:0009435">
    <property type="term" value="P:NAD+ biosynthetic process"/>
    <property type="evidence" value="ECO:0007669"/>
    <property type="project" value="UniProtKB-UniRule"/>
</dbReference>
<protein>
    <recommendedName>
        <fullName evidence="8 10">NH(3)-dependent NAD(+) synthetase</fullName>
        <ecNumber evidence="8 10">6.3.1.5</ecNumber>
    </recommendedName>
</protein>
<evidence type="ECO:0000256" key="1">
    <source>
        <dbReference type="ARBA" id="ARBA00005859"/>
    </source>
</evidence>
<evidence type="ECO:0000256" key="4">
    <source>
        <dbReference type="ARBA" id="ARBA00022741"/>
    </source>
</evidence>
<comment type="catalytic activity">
    <reaction evidence="8 10">
        <text>deamido-NAD(+) + NH4(+) + ATP = AMP + diphosphate + NAD(+) + H(+)</text>
        <dbReference type="Rhea" id="RHEA:21188"/>
        <dbReference type="ChEBI" id="CHEBI:15378"/>
        <dbReference type="ChEBI" id="CHEBI:28938"/>
        <dbReference type="ChEBI" id="CHEBI:30616"/>
        <dbReference type="ChEBI" id="CHEBI:33019"/>
        <dbReference type="ChEBI" id="CHEBI:57540"/>
        <dbReference type="ChEBI" id="CHEBI:58437"/>
        <dbReference type="ChEBI" id="CHEBI:456215"/>
        <dbReference type="EC" id="6.3.1.5"/>
    </reaction>
</comment>
<dbReference type="NCBIfam" id="NF002048">
    <property type="entry name" value="PRK00876.1"/>
    <property type="match status" value="1"/>
</dbReference>
<keyword evidence="2 8" id="KW-0436">Ligase</keyword>
<dbReference type="GO" id="GO:0004359">
    <property type="term" value="F:glutaminase activity"/>
    <property type="evidence" value="ECO:0007669"/>
    <property type="project" value="InterPro"/>
</dbReference>
<evidence type="ECO:0000256" key="9">
    <source>
        <dbReference type="RuleBase" id="RU003811"/>
    </source>
</evidence>
<dbReference type="CDD" id="cd00553">
    <property type="entry name" value="NAD_synthase"/>
    <property type="match status" value="1"/>
</dbReference>
<evidence type="ECO:0000256" key="8">
    <source>
        <dbReference type="HAMAP-Rule" id="MF_00193"/>
    </source>
</evidence>
<dbReference type="OrthoDB" id="9803818at2"/>
<comment type="function">
    <text evidence="8">Catalyzes the ATP-dependent amidation of deamido-NAD to form NAD. Uses ammonia as a nitrogen source.</text>
</comment>
<keyword evidence="5 8" id="KW-0067">ATP-binding</keyword>